<accession>A0AC34Q6S0</accession>
<dbReference type="WBParaSite" id="JU765_v2.g13390.t1">
    <property type="protein sequence ID" value="JU765_v2.g13390.t1"/>
    <property type="gene ID" value="JU765_v2.g13390"/>
</dbReference>
<sequence length="68" mass="7812">MISVNAEELQELKNYKKSSMCIKCGNKTKAIVYHPCVHFLHCGDCAFKKDEECPKCEEKIGDTLDIRF</sequence>
<proteinExistence type="predicted"/>
<organism evidence="1 2">
    <name type="scientific">Panagrolaimus sp. JU765</name>
    <dbReference type="NCBI Taxonomy" id="591449"/>
    <lineage>
        <taxon>Eukaryota</taxon>
        <taxon>Metazoa</taxon>
        <taxon>Ecdysozoa</taxon>
        <taxon>Nematoda</taxon>
        <taxon>Chromadorea</taxon>
        <taxon>Rhabditida</taxon>
        <taxon>Tylenchina</taxon>
        <taxon>Panagrolaimomorpha</taxon>
        <taxon>Panagrolaimoidea</taxon>
        <taxon>Panagrolaimidae</taxon>
        <taxon>Panagrolaimus</taxon>
    </lineage>
</organism>
<evidence type="ECO:0000313" key="1">
    <source>
        <dbReference type="Proteomes" id="UP000887576"/>
    </source>
</evidence>
<protein>
    <submittedName>
        <fullName evidence="2">RING-type domain-containing protein</fullName>
    </submittedName>
</protein>
<name>A0AC34Q6S0_9BILA</name>
<reference evidence="2" key="1">
    <citation type="submission" date="2022-11" db="UniProtKB">
        <authorList>
            <consortium name="WormBaseParasite"/>
        </authorList>
    </citation>
    <scope>IDENTIFICATION</scope>
</reference>
<evidence type="ECO:0000313" key="2">
    <source>
        <dbReference type="WBParaSite" id="JU765_v2.g13390.t1"/>
    </source>
</evidence>
<dbReference type="Proteomes" id="UP000887576">
    <property type="component" value="Unplaced"/>
</dbReference>